<evidence type="ECO:0000313" key="4">
    <source>
        <dbReference type="Proteomes" id="UP000005240"/>
    </source>
</evidence>
<reference evidence="2" key="2">
    <citation type="submission" date="2016-05" db="EMBL/GenBank/DDBJ databases">
        <title>Comparative analysis highlights variable genome content of wheat rusts and divergence of the mating loci.</title>
        <authorList>
            <person name="Cuomo C.A."/>
            <person name="Bakkeren G."/>
            <person name="Szabo L."/>
            <person name="Khalil H."/>
            <person name="Joly D."/>
            <person name="Goldberg J."/>
            <person name="Young S."/>
            <person name="Zeng Q."/>
            <person name="Fellers J."/>
        </authorList>
    </citation>
    <scope>NUCLEOTIDE SEQUENCE [LARGE SCALE GENOMIC DNA]</scope>
    <source>
        <strain evidence="2">1-1 BBBD Race 1</strain>
    </source>
</reference>
<accession>A0A0C4F9Q8</accession>
<name>A0A0C4F9Q8_PUCT1</name>
<dbReference type="VEuPathDB" id="FungiDB:PTTG_09940"/>
<protein>
    <submittedName>
        <fullName evidence="2 3">Uncharacterized protein</fullName>
    </submittedName>
</protein>
<dbReference type="EnsemblFungi" id="PTTG_09940-t43_1">
    <property type="protein sequence ID" value="PTTG_09940-t43_1-p1"/>
    <property type="gene ID" value="PTTG_09940"/>
</dbReference>
<reference evidence="3" key="4">
    <citation type="submission" date="2025-05" db="UniProtKB">
        <authorList>
            <consortium name="EnsemblFungi"/>
        </authorList>
    </citation>
    <scope>IDENTIFICATION</scope>
    <source>
        <strain evidence="3">isolate 1-1 / race 1 (BBBD)</strain>
    </source>
</reference>
<sequence>MELNRSQRCQIPAPGLPEAVANPDLPDSSDPSHNPFTLADTHADPLRQDINCNKNMVVDPQTDRDQSGAITSLFTWTGLL</sequence>
<dbReference type="EMBL" id="ADAS02000052">
    <property type="protein sequence ID" value="OAV93344.1"/>
    <property type="molecule type" value="Genomic_DNA"/>
</dbReference>
<reference evidence="3 4" key="3">
    <citation type="journal article" date="2017" name="G3 (Bethesda)">
        <title>Comparative analysis highlights variable genome content of wheat rusts and divergence of the mating loci.</title>
        <authorList>
            <person name="Cuomo C.A."/>
            <person name="Bakkeren G."/>
            <person name="Khalil H.B."/>
            <person name="Panwar V."/>
            <person name="Joly D."/>
            <person name="Linning R."/>
            <person name="Sakthikumar S."/>
            <person name="Song X."/>
            <person name="Adiconis X."/>
            <person name="Fan L."/>
            <person name="Goldberg J.M."/>
            <person name="Levin J.Z."/>
            <person name="Young S."/>
            <person name="Zeng Q."/>
            <person name="Anikster Y."/>
            <person name="Bruce M."/>
            <person name="Wang M."/>
            <person name="Yin C."/>
            <person name="McCallum B."/>
            <person name="Szabo L.J."/>
            <person name="Hulbert S."/>
            <person name="Chen X."/>
            <person name="Fellers J.P."/>
        </authorList>
    </citation>
    <scope>NUCLEOTIDE SEQUENCE</scope>
    <source>
        <strain evidence="3">isolate 1-1 / race 1 (BBBD)</strain>
        <strain evidence="4">Isolate 1-1 / race 1 (BBBD)</strain>
    </source>
</reference>
<evidence type="ECO:0000313" key="2">
    <source>
        <dbReference type="EMBL" id="OAV93344.1"/>
    </source>
</evidence>
<gene>
    <name evidence="2" type="ORF">PTTG_09940</name>
</gene>
<dbReference type="Proteomes" id="UP000005240">
    <property type="component" value="Unassembled WGS sequence"/>
</dbReference>
<dbReference type="AlphaFoldDB" id="A0A0C4F9Q8"/>
<reference evidence="2" key="1">
    <citation type="submission" date="2009-11" db="EMBL/GenBank/DDBJ databases">
        <authorList>
            <consortium name="The Broad Institute Genome Sequencing Platform"/>
            <person name="Ward D."/>
            <person name="Feldgarden M."/>
            <person name="Earl A."/>
            <person name="Young S.K."/>
            <person name="Zeng Q."/>
            <person name="Koehrsen M."/>
            <person name="Alvarado L."/>
            <person name="Berlin A."/>
            <person name="Bochicchio J."/>
            <person name="Borenstein D."/>
            <person name="Chapman S.B."/>
            <person name="Chen Z."/>
            <person name="Engels R."/>
            <person name="Freedman E."/>
            <person name="Gellesch M."/>
            <person name="Goldberg J."/>
            <person name="Griggs A."/>
            <person name="Gujja S."/>
            <person name="Heilman E."/>
            <person name="Heiman D."/>
            <person name="Hepburn T."/>
            <person name="Howarth C."/>
            <person name="Jen D."/>
            <person name="Larson L."/>
            <person name="Lewis B."/>
            <person name="Mehta T."/>
            <person name="Park D."/>
            <person name="Pearson M."/>
            <person name="Roberts A."/>
            <person name="Saif S."/>
            <person name="Shea T."/>
            <person name="Shenoy N."/>
            <person name="Sisk P."/>
            <person name="Stolte C."/>
            <person name="Sykes S."/>
            <person name="Thomson T."/>
            <person name="Walk T."/>
            <person name="White J."/>
            <person name="Yandava C."/>
            <person name="Izard J."/>
            <person name="Baranova O.V."/>
            <person name="Blanton J.M."/>
            <person name="Tanner A.C."/>
            <person name="Dewhirst F.E."/>
            <person name="Haas B."/>
            <person name="Nusbaum C."/>
            <person name="Birren B."/>
        </authorList>
    </citation>
    <scope>NUCLEOTIDE SEQUENCE [LARGE SCALE GENOMIC DNA]</scope>
    <source>
        <strain evidence="2">1-1 BBBD Race 1</strain>
    </source>
</reference>
<organism evidence="2">
    <name type="scientific">Puccinia triticina (isolate 1-1 / race 1 (BBBD))</name>
    <name type="common">Brown leaf rust fungus</name>
    <dbReference type="NCBI Taxonomy" id="630390"/>
    <lineage>
        <taxon>Eukaryota</taxon>
        <taxon>Fungi</taxon>
        <taxon>Dikarya</taxon>
        <taxon>Basidiomycota</taxon>
        <taxon>Pucciniomycotina</taxon>
        <taxon>Pucciniomycetes</taxon>
        <taxon>Pucciniales</taxon>
        <taxon>Pucciniaceae</taxon>
        <taxon>Puccinia</taxon>
    </lineage>
</organism>
<feature type="region of interest" description="Disordered" evidence="1">
    <location>
        <begin position="1"/>
        <end position="47"/>
    </location>
</feature>
<keyword evidence="4" id="KW-1185">Reference proteome</keyword>
<evidence type="ECO:0000313" key="3">
    <source>
        <dbReference type="EnsemblFungi" id="PTTG_09940-t43_1-p1"/>
    </source>
</evidence>
<proteinExistence type="predicted"/>
<evidence type="ECO:0000256" key="1">
    <source>
        <dbReference type="SAM" id="MobiDB-lite"/>
    </source>
</evidence>